<dbReference type="PANTHER" id="PTHR12959:SF11">
    <property type="entry name" value="GPI TRANSAMIDASE COMPONENT PIG-T"/>
    <property type="match status" value="1"/>
</dbReference>
<reference evidence="2 3" key="1">
    <citation type="submission" date="2017-07" db="EMBL/GenBank/DDBJ databases">
        <authorList>
            <person name="Talla V."/>
            <person name="Backstrom N."/>
        </authorList>
    </citation>
    <scope>NUCLEOTIDE SEQUENCE [LARGE SCALE GENOMIC DNA]</scope>
</reference>
<evidence type="ECO:0000256" key="1">
    <source>
        <dbReference type="SAM" id="MobiDB-lite"/>
    </source>
</evidence>
<dbReference type="Pfam" id="PF04113">
    <property type="entry name" value="Gpi16"/>
    <property type="match status" value="2"/>
</dbReference>
<feature type="region of interest" description="Disordered" evidence="1">
    <location>
        <begin position="1"/>
        <end position="43"/>
    </location>
</feature>
<keyword evidence="3" id="KW-1185">Reference proteome</keyword>
<protein>
    <recommendedName>
        <fullName evidence="4">GPI transamidase component PIG-T</fullName>
    </recommendedName>
</protein>
<dbReference type="AlphaFoldDB" id="A0A5E4Q0F1"/>
<feature type="compositionally biased region" description="Basic and acidic residues" evidence="1">
    <location>
        <begin position="30"/>
        <end position="43"/>
    </location>
</feature>
<dbReference type="InterPro" id="IPR007245">
    <property type="entry name" value="PIG-T"/>
</dbReference>
<dbReference type="Proteomes" id="UP000324832">
    <property type="component" value="Unassembled WGS sequence"/>
</dbReference>
<dbReference type="GO" id="GO:0016255">
    <property type="term" value="P:attachment of GPI anchor to protein"/>
    <property type="evidence" value="ECO:0007669"/>
    <property type="project" value="InterPro"/>
</dbReference>
<dbReference type="PANTHER" id="PTHR12959">
    <property type="entry name" value="GPI TRANSAMIDASE COMPONENT PIG-T-RELATED"/>
    <property type="match status" value="1"/>
</dbReference>
<gene>
    <name evidence="2" type="ORF">LSINAPIS_LOCUS3411</name>
</gene>
<dbReference type="EMBL" id="FZQP02000815">
    <property type="protein sequence ID" value="VVC90523.1"/>
    <property type="molecule type" value="Genomic_DNA"/>
</dbReference>
<proteinExistence type="predicted"/>
<feature type="compositionally biased region" description="Pro residues" evidence="1">
    <location>
        <begin position="1"/>
        <end position="10"/>
    </location>
</feature>
<evidence type="ECO:0000313" key="3">
    <source>
        <dbReference type="Proteomes" id="UP000324832"/>
    </source>
</evidence>
<evidence type="ECO:0008006" key="4">
    <source>
        <dbReference type="Google" id="ProtNLM"/>
    </source>
</evidence>
<sequence>MIGGVPPPDPGGGYVSDQNSNNIPSPMDMDSTRPSRKRQIEHSHLAPRSLREVMSRFQVEELHLTLTEGQWRHKQWGYPVLDAAPGAELYAWFSPEVTNIDNQWKKLTSTLAGLFCASLNFIENQNTINPQMSLWPSGATEHLSNSSSYLRYASLPREIVCTENLTPWKKLLPCESSHGFSSLLNSRLIHNTNYHSVGVHVRKICANTACTETFIEIKQTVALVYDFKILNSINWSFKLLFGQGLLGGCPLASSSKIYIDITSNSTTHFKLTPPPNKIVESHRGGSEVTLAIYEIKPDTAMLNIAAKQGTNNRVILNIPPPLYFNRYVLGYGKEFGGIVTEIVNNYWAPIDIVLSENAPWWLPIQLSTLRINGKAKSKLVMGQYYSPGRSRQKPYHLELLLRLPPKSTTTVTIDFEFVFLKWQEYPPDANHGFYIGSALITANLPTAKNFTGLPIEGVTFDSIFNASKPWYPAVFRTNGAMVSLPTPDFSMPYNVICLACTVVALAFGPLHNICTKELVLKATGAPLGLRQKLINLFKKKQD</sequence>
<accession>A0A5E4Q0F1</accession>
<organism evidence="2 3">
    <name type="scientific">Leptidea sinapis</name>
    <dbReference type="NCBI Taxonomy" id="189913"/>
    <lineage>
        <taxon>Eukaryota</taxon>
        <taxon>Metazoa</taxon>
        <taxon>Ecdysozoa</taxon>
        <taxon>Arthropoda</taxon>
        <taxon>Hexapoda</taxon>
        <taxon>Insecta</taxon>
        <taxon>Pterygota</taxon>
        <taxon>Neoptera</taxon>
        <taxon>Endopterygota</taxon>
        <taxon>Lepidoptera</taxon>
        <taxon>Glossata</taxon>
        <taxon>Ditrysia</taxon>
        <taxon>Papilionoidea</taxon>
        <taxon>Pieridae</taxon>
        <taxon>Dismorphiinae</taxon>
        <taxon>Leptidea</taxon>
    </lineage>
</organism>
<evidence type="ECO:0000313" key="2">
    <source>
        <dbReference type="EMBL" id="VVC90523.1"/>
    </source>
</evidence>
<name>A0A5E4Q0F1_9NEOP</name>
<dbReference type="GO" id="GO:0042765">
    <property type="term" value="C:GPI-anchor transamidase complex"/>
    <property type="evidence" value="ECO:0007669"/>
    <property type="project" value="InterPro"/>
</dbReference>